<dbReference type="InterPro" id="IPR052044">
    <property type="entry name" value="PKS_Associated_Protein"/>
</dbReference>
<dbReference type="RefSeq" id="WP_249104104.1">
    <property type="nucleotide sequence ID" value="NZ_JAMAST010000030.1"/>
</dbReference>
<proteinExistence type="predicted"/>
<dbReference type="InterPro" id="IPR011051">
    <property type="entry name" value="RmlC_Cupin_sf"/>
</dbReference>
<dbReference type="Gene3D" id="2.60.120.10">
    <property type="entry name" value="Jelly Rolls"/>
    <property type="match status" value="1"/>
</dbReference>
<evidence type="ECO:0000259" key="1">
    <source>
        <dbReference type="Pfam" id="PF07883"/>
    </source>
</evidence>
<evidence type="ECO:0000313" key="3">
    <source>
        <dbReference type="Proteomes" id="UP001203004"/>
    </source>
</evidence>
<dbReference type="Proteomes" id="UP001203004">
    <property type="component" value="Unassembled WGS sequence"/>
</dbReference>
<gene>
    <name evidence="2" type="ORF">M3N64_13675</name>
</gene>
<dbReference type="InterPro" id="IPR014710">
    <property type="entry name" value="RmlC-like_jellyroll"/>
</dbReference>
<organism evidence="2 3">
    <name type="scientific">Sporolactobacillus mangiferae</name>
    <dbReference type="NCBI Taxonomy" id="2940498"/>
    <lineage>
        <taxon>Bacteria</taxon>
        <taxon>Bacillati</taxon>
        <taxon>Bacillota</taxon>
        <taxon>Bacilli</taxon>
        <taxon>Bacillales</taxon>
        <taxon>Sporolactobacillaceae</taxon>
        <taxon>Sporolactobacillus</taxon>
    </lineage>
</organism>
<dbReference type="SUPFAM" id="SSF51182">
    <property type="entry name" value="RmlC-like cupins"/>
    <property type="match status" value="1"/>
</dbReference>
<dbReference type="PANTHER" id="PTHR36114:SF1">
    <property type="entry name" value="16.7 KDA PROTEIN IN WHIE LOCUS"/>
    <property type="match status" value="1"/>
</dbReference>
<accession>A0ABT0MDM6</accession>
<dbReference type="Pfam" id="PF07883">
    <property type="entry name" value="Cupin_2"/>
    <property type="match status" value="1"/>
</dbReference>
<keyword evidence="3" id="KW-1185">Reference proteome</keyword>
<name>A0ABT0MDM6_9BACL</name>
<comment type="caution">
    <text evidence="2">The sequence shown here is derived from an EMBL/GenBank/DDBJ whole genome shotgun (WGS) entry which is preliminary data.</text>
</comment>
<feature type="domain" description="Cupin type-2" evidence="1">
    <location>
        <begin position="38"/>
        <end position="99"/>
    </location>
</feature>
<dbReference type="CDD" id="cd02226">
    <property type="entry name" value="cupin_YdbB-like"/>
    <property type="match status" value="1"/>
</dbReference>
<reference evidence="2 3" key="1">
    <citation type="submission" date="2022-05" db="EMBL/GenBank/DDBJ databases">
        <title>Sporolactobacillus sp nov CPB3-1, isolated from tree bark (Mangifera indica L.).</title>
        <authorList>
            <person name="Phuengjayaem S."/>
            <person name="Tanasupawat S."/>
        </authorList>
    </citation>
    <scope>NUCLEOTIDE SEQUENCE [LARGE SCALE GENOMIC DNA]</scope>
    <source>
        <strain evidence="2 3">CPB3-1</strain>
    </source>
</reference>
<dbReference type="InterPro" id="IPR013096">
    <property type="entry name" value="Cupin_2"/>
</dbReference>
<dbReference type="PANTHER" id="PTHR36114">
    <property type="entry name" value="16.7 KDA PROTEIN IN WHIE LOCUS"/>
    <property type="match status" value="1"/>
</dbReference>
<sequence length="123" mass="14122">MQKINLKDKFSQFTDFWSPKVIGDLGDYQVKVAKFHNQFVWHHHDQEDEFFLVIEGRVAIHVKEKDSEQIYTLNAGEGIVVPRGVEHMPVAEETAHVLLLEPATTLNTGNVVNEKTVKNLKRL</sequence>
<dbReference type="EMBL" id="JAMAST010000030">
    <property type="protein sequence ID" value="MCL1632970.1"/>
    <property type="molecule type" value="Genomic_DNA"/>
</dbReference>
<evidence type="ECO:0000313" key="2">
    <source>
        <dbReference type="EMBL" id="MCL1632970.1"/>
    </source>
</evidence>
<protein>
    <submittedName>
        <fullName evidence="2">Cupin domain-containing protein</fullName>
    </submittedName>
</protein>